<reference evidence="1 2" key="1">
    <citation type="submission" date="2019-05" db="EMBL/GenBank/DDBJ databases">
        <title>Mikania micrantha, genome provides insights into the molecular mechanism of rapid growth.</title>
        <authorList>
            <person name="Liu B."/>
        </authorList>
    </citation>
    <scope>NUCLEOTIDE SEQUENCE [LARGE SCALE GENOMIC DNA]</scope>
    <source>
        <strain evidence="1">NLD-2019</strain>
        <tissue evidence="1">Leaf</tissue>
    </source>
</reference>
<name>A0A5N6Q287_9ASTR</name>
<dbReference type="PANTHER" id="PTHR33914:SF2">
    <property type="entry name" value="OS02G0582100 PROTEIN"/>
    <property type="match status" value="1"/>
</dbReference>
<dbReference type="GO" id="GO:0009786">
    <property type="term" value="P:regulation of asymmetric cell division"/>
    <property type="evidence" value="ECO:0007669"/>
    <property type="project" value="InterPro"/>
</dbReference>
<gene>
    <name evidence="1" type="ORF">E3N88_01881</name>
</gene>
<dbReference type="AlphaFoldDB" id="A0A5N6Q287"/>
<organism evidence="1 2">
    <name type="scientific">Mikania micrantha</name>
    <name type="common">bitter vine</name>
    <dbReference type="NCBI Taxonomy" id="192012"/>
    <lineage>
        <taxon>Eukaryota</taxon>
        <taxon>Viridiplantae</taxon>
        <taxon>Streptophyta</taxon>
        <taxon>Embryophyta</taxon>
        <taxon>Tracheophyta</taxon>
        <taxon>Spermatophyta</taxon>
        <taxon>Magnoliopsida</taxon>
        <taxon>eudicotyledons</taxon>
        <taxon>Gunneridae</taxon>
        <taxon>Pentapetalae</taxon>
        <taxon>asterids</taxon>
        <taxon>campanulids</taxon>
        <taxon>Asterales</taxon>
        <taxon>Asteraceae</taxon>
        <taxon>Asteroideae</taxon>
        <taxon>Heliantheae alliance</taxon>
        <taxon>Eupatorieae</taxon>
        <taxon>Mikania</taxon>
    </lineage>
</organism>
<protein>
    <submittedName>
        <fullName evidence="1">Uncharacterized protein</fullName>
    </submittedName>
</protein>
<dbReference type="PANTHER" id="PTHR33914">
    <property type="entry name" value="18S PRE-RIBOSOMAL ASSEMBLY PROTEIN GAR2-LIKE PROTEIN"/>
    <property type="match status" value="1"/>
</dbReference>
<evidence type="ECO:0000313" key="1">
    <source>
        <dbReference type="EMBL" id="KAD7478745.1"/>
    </source>
</evidence>
<accession>A0A5N6Q287</accession>
<dbReference type="EMBL" id="SZYD01000001">
    <property type="protein sequence ID" value="KAD7478745.1"/>
    <property type="molecule type" value="Genomic_DNA"/>
</dbReference>
<proteinExistence type="predicted"/>
<dbReference type="Proteomes" id="UP000326396">
    <property type="component" value="Linkage Group LG1"/>
</dbReference>
<dbReference type="OrthoDB" id="1911032at2759"/>
<comment type="caution">
    <text evidence="1">The sequence shown here is derived from an EMBL/GenBank/DDBJ whole genome shotgun (WGS) entry which is preliminary data.</text>
</comment>
<keyword evidence="2" id="KW-1185">Reference proteome</keyword>
<dbReference type="InterPro" id="IPR040378">
    <property type="entry name" value="BASL"/>
</dbReference>
<evidence type="ECO:0000313" key="2">
    <source>
        <dbReference type="Proteomes" id="UP000326396"/>
    </source>
</evidence>
<sequence length="397" mass="44304">MSASQLLRILQTLPASPNDQICVFNTNEADANTNTGSTCTNPFLSNEDDNQLDLWNNLPSLETSTFGNESTYDHEDEAFKKFPASCNDHPDSLANTTEFRIDKHSVECTMPELMVCYKDKESDFHVKDICIDEETHDNGTISILNDKDYEFSYDSVGVENDDEMIEANIGNEFLRHEWLRSSTMACCSMDVELNSSVQNATKNYGQDKSTHICDQEKFNLSTNLQACDSMISLHQDWSLTPLDFPAASNVYDDDLNRHPLQDSKDNLSKRANVASATEKQDKYFQSKINESNIEESVTFHFDTGKTDYSSPSEVANTKSVYELSLKVDGFVDQQDMGFGYKVTGNDHETRHAGESSFSMAGVISELISSSRPMPFVGGISTRSDSSATSTRSFAFPA</sequence>